<dbReference type="Pfam" id="PF10222">
    <property type="entry name" value="DUF2152"/>
    <property type="match status" value="1"/>
</dbReference>
<evidence type="ECO:0000313" key="8">
    <source>
        <dbReference type="EMBL" id="NOV45860.1"/>
    </source>
</evidence>
<keyword evidence="6" id="KW-0325">Glycoprotein</keyword>
<evidence type="ECO:0000256" key="5">
    <source>
        <dbReference type="ARBA" id="ARBA00023136"/>
    </source>
</evidence>
<protein>
    <submittedName>
        <fullName evidence="8">Putative conserved plasma membrane protein</fullName>
    </submittedName>
</protein>
<dbReference type="PANTHER" id="PTHR31386">
    <property type="entry name" value="UNCHARACTERIZED PROTEIN KIAA2013"/>
    <property type="match status" value="1"/>
</dbReference>
<evidence type="ECO:0000256" key="6">
    <source>
        <dbReference type="ARBA" id="ARBA00023180"/>
    </source>
</evidence>
<comment type="subcellular location">
    <subcellularLocation>
        <location evidence="1">Membrane</location>
        <topology evidence="1">Single-pass type I membrane protein</topology>
    </subcellularLocation>
</comment>
<keyword evidence="3" id="KW-0732">Signal</keyword>
<evidence type="ECO:0000256" key="4">
    <source>
        <dbReference type="ARBA" id="ARBA00022989"/>
    </source>
</evidence>
<reference evidence="8" key="1">
    <citation type="submission" date="2020-03" db="EMBL/GenBank/DDBJ databases">
        <title>Transcriptomic Profiling of the Digestive Tract of the Rat Flea, Xenopsylla cheopis, Following Blood Feeding and Infection with Yersinia pestis.</title>
        <authorList>
            <person name="Bland D.M."/>
            <person name="Martens C.A."/>
            <person name="Virtaneva K."/>
            <person name="Kanakabandi K."/>
            <person name="Long D."/>
            <person name="Rosenke R."/>
            <person name="Saturday G.A."/>
            <person name="Hoyt F.H."/>
            <person name="Bruno D.P."/>
            <person name="Ribeiro J.M.C."/>
            <person name="Hinnebusch J."/>
        </authorList>
    </citation>
    <scope>NUCLEOTIDE SEQUENCE</scope>
</reference>
<sequence length="615" mass="70928">MDLADILRRLKRNFDSYSSYRRFLIVLVLFILMLLYMAPSAFRWLLSSPKPLENYEYRCISDRLAVYSFKNNEYDVNIRHKPLQDNEKDFIPYAGNGFFGLEIADNGFLNIKLGRSLSLPIYYHPLVFASTANGPSLEATVVEYKKGIVHKYHCFQSGYYISHEYYAHRTLPQVFVQDIKFTNPTNILYEVDLILAHITNWPTATTQQVKLQHGSSILEYQSTTGFVQLPNDEKVIAVSIVSRKLSPTLILKKRSSTNIELLMTIDYSEPISLNEYSLMKDVVERRAVDSLKNALRKAQHEGKEISQAFRGQHKQVWQHLWSTGFTISDSKAEHSINGDQINATMYYVLSQTRSYEFEEHISQNQKNDIAKSLTYTEGCYEGYHTLQADNLWRDLSKLEYVNAIVKSWLLTLEKQGCHNLVKAGASGISQAMVLSFGGLRFSNQHLEFNIHPKYLHRDYHFRRLNYGNLTHLNISVVVRDDNKAVLYVAVDRADRNYYACDGGCMDDPIELGPLKKLFPVKLTEPLTAILYITSDKQHMEDLKHAIHVKEVNEAPAHEHHVIALHKHGHRLGGLPTLFWVSICFLIIIFHVFLCKLIMTECCDPPDKYRGRYSKP</sequence>
<evidence type="ECO:0000256" key="2">
    <source>
        <dbReference type="ARBA" id="ARBA00022692"/>
    </source>
</evidence>
<evidence type="ECO:0000256" key="1">
    <source>
        <dbReference type="ARBA" id="ARBA00004479"/>
    </source>
</evidence>
<keyword evidence="5 7" id="KW-0472">Membrane</keyword>
<dbReference type="InterPro" id="IPR018795">
    <property type="entry name" value="K2013-like"/>
</dbReference>
<feature type="transmembrane region" description="Helical" evidence="7">
    <location>
        <begin position="20"/>
        <end position="38"/>
    </location>
</feature>
<accession>A0A6M2DJJ1</accession>
<keyword evidence="2 7" id="KW-0812">Transmembrane</keyword>
<proteinExistence type="predicted"/>
<evidence type="ECO:0000256" key="7">
    <source>
        <dbReference type="SAM" id="Phobius"/>
    </source>
</evidence>
<feature type="transmembrane region" description="Helical" evidence="7">
    <location>
        <begin position="576"/>
        <end position="598"/>
    </location>
</feature>
<evidence type="ECO:0000256" key="3">
    <source>
        <dbReference type="ARBA" id="ARBA00022729"/>
    </source>
</evidence>
<dbReference type="PANTHER" id="PTHR31386:SF2">
    <property type="entry name" value="SIMILAR TO RIKEN CDNA 2510039O18"/>
    <property type="match status" value="1"/>
</dbReference>
<keyword evidence="4 7" id="KW-1133">Transmembrane helix</keyword>
<organism evidence="8">
    <name type="scientific">Xenopsylla cheopis</name>
    <name type="common">Oriental rat flea</name>
    <name type="synonym">Pulex cheopis</name>
    <dbReference type="NCBI Taxonomy" id="163159"/>
    <lineage>
        <taxon>Eukaryota</taxon>
        <taxon>Metazoa</taxon>
        <taxon>Ecdysozoa</taxon>
        <taxon>Arthropoda</taxon>
        <taxon>Hexapoda</taxon>
        <taxon>Insecta</taxon>
        <taxon>Pterygota</taxon>
        <taxon>Neoptera</taxon>
        <taxon>Endopterygota</taxon>
        <taxon>Siphonaptera</taxon>
        <taxon>Pulicidae</taxon>
        <taxon>Xenopsyllinae</taxon>
        <taxon>Xenopsylla</taxon>
    </lineage>
</organism>
<dbReference type="GO" id="GO:0016020">
    <property type="term" value="C:membrane"/>
    <property type="evidence" value="ECO:0007669"/>
    <property type="project" value="UniProtKB-SubCell"/>
</dbReference>
<dbReference type="EMBL" id="GIIL01002134">
    <property type="protein sequence ID" value="NOV45860.1"/>
    <property type="molecule type" value="Transcribed_RNA"/>
</dbReference>
<dbReference type="AlphaFoldDB" id="A0A6M2DJJ1"/>
<name>A0A6M2DJJ1_XENCH</name>